<dbReference type="EMBL" id="JAPDFR010000004">
    <property type="protein sequence ID" value="KAK0386915.1"/>
    <property type="molecule type" value="Genomic_DNA"/>
</dbReference>
<dbReference type="PANTHER" id="PTHR39470">
    <property type="entry name" value="CHROMOSOME 10, WHOLE GENOME SHOTGUN SEQUENCE"/>
    <property type="match status" value="1"/>
</dbReference>
<dbReference type="PANTHER" id="PTHR39470:SF1">
    <property type="entry name" value="CHORISMATE SYNTHASE PROTEIN"/>
    <property type="match status" value="1"/>
</dbReference>
<dbReference type="AlphaFoldDB" id="A0AA39L7K9"/>
<gene>
    <name evidence="2" type="ORF">NLU13_5228</name>
</gene>
<keyword evidence="1" id="KW-0472">Membrane</keyword>
<evidence type="ECO:0000256" key="1">
    <source>
        <dbReference type="SAM" id="Phobius"/>
    </source>
</evidence>
<accession>A0AA39L7K9</accession>
<feature type="transmembrane region" description="Helical" evidence="1">
    <location>
        <begin position="145"/>
        <end position="167"/>
    </location>
</feature>
<protein>
    <recommendedName>
        <fullName evidence="4">Chorismate synthase protein</fullName>
    </recommendedName>
</protein>
<keyword evidence="3" id="KW-1185">Reference proteome</keyword>
<sequence length="365" mass="40711">MSISLTWDNIRALLVFFGPLLLPKAIGLYRSLRNSTTNLPIVPTPLPIRRALAVLLALAVANLAKTLPLFAPENLFSRTQSRLQVPVDVLFNRVASLRPNGTLTQLDQSLRARFVNLESRLLYLQFGPDVLGQCPFCSADEPKTYFYYALPAILWPHLLNLLVLSVITSSALTGRHGAAWRTMVTLAAFAIAALDVYLLSSYAYQLNARATRLADLDFFHWTLRILRHLSLTILDAGLGWILWLSSTNRAFAQLPSPAEQVENVNRGLRQSMGKLRALGILKNTTLRDEELRETSRRYWNHEVGIMAGAMEEREVVEGMNDALMNRIDIKRVTRDADAYSQEVIGPVRAAAMAAQQENDTGGVLS</sequence>
<proteinExistence type="predicted"/>
<organism evidence="2 3">
    <name type="scientific">Sarocladium strictum</name>
    <name type="common">Black bundle disease fungus</name>
    <name type="synonym">Acremonium strictum</name>
    <dbReference type="NCBI Taxonomy" id="5046"/>
    <lineage>
        <taxon>Eukaryota</taxon>
        <taxon>Fungi</taxon>
        <taxon>Dikarya</taxon>
        <taxon>Ascomycota</taxon>
        <taxon>Pezizomycotina</taxon>
        <taxon>Sordariomycetes</taxon>
        <taxon>Hypocreomycetidae</taxon>
        <taxon>Hypocreales</taxon>
        <taxon>Sarocladiaceae</taxon>
        <taxon>Sarocladium</taxon>
    </lineage>
</organism>
<evidence type="ECO:0000313" key="2">
    <source>
        <dbReference type="EMBL" id="KAK0386915.1"/>
    </source>
</evidence>
<evidence type="ECO:0008006" key="4">
    <source>
        <dbReference type="Google" id="ProtNLM"/>
    </source>
</evidence>
<keyword evidence="1" id="KW-0812">Transmembrane</keyword>
<reference evidence="2" key="1">
    <citation type="submission" date="2022-10" db="EMBL/GenBank/DDBJ databases">
        <title>Determination and structural analysis of whole genome sequence of Sarocladium strictum F4-1.</title>
        <authorList>
            <person name="Hu L."/>
            <person name="Jiang Y."/>
        </authorList>
    </citation>
    <scope>NUCLEOTIDE SEQUENCE</scope>
    <source>
        <strain evidence="2">F4-1</strain>
    </source>
</reference>
<evidence type="ECO:0000313" key="3">
    <source>
        <dbReference type="Proteomes" id="UP001175261"/>
    </source>
</evidence>
<feature type="transmembrane region" description="Helical" evidence="1">
    <location>
        <begin position="179"/>
        <end position="204"/>
    </location>
</feature>
<keyword evidence="1" id="KW-1133">Transmembrane helix</keyword>
<comment type="caution">
    <text evidence="2">The sequence shown here is derived from an EMBL/GenBank/DDBJ whole genome shotgun (WGS) entry which is preliminary data.</text>
</comment>
<feature type="transmembrane region" description="Helical" evidence="1">
    <location>
        <begin position="225"/>
        <end position="243"/>
    </location>
</feature>
<dbReference type="Proteomes" id="UP001175261">
    <property type="component" value="Unassembled WGS sequence"/>
</dbReference>
<name>A0AA39L7K9_SARSR</name>